<proteinExistence type="predicted"/>
<dbReference type="RefSeq" id="WP_038246719.1">
    <property type="nucleotide sequence ID" value="NZ_BNER01000008.1"/>
</dbReference>
<dbReference type="Proteomes" id="UP000028875">
    <property type="component" value="Unassembled WGS sequence"/>
</dbReference>
<gene>
    <name evidence="1" type="ORF">BN990_04212</name>
</gene>
<evidence type="ECO:0000313" key="2">
    <source>
        <dbReference type="Proteomes" id="UP000028875"/>
    </source>
</evidence>
<dbReference type="STRING" id="1462526.BN990_04212"/>
<keyword evidence="2" id="KW-1185">Reference proteome</keyword>
<organism evidence="1 2">
    <name type="scientific">Virgibacillus massiliensis</name>
    <dbReference type="NCBI Taxonomy" id="1462526"/>
    <lineage>
        <taxon>Bacteria</taxon>
        <taxon>Bacillati</taxon>
        <taxon>Bacillota</taxon>
        <taxon>Bacilli</taxon>
        <taxon>Bacillales</taxon>
        <taxon>Bacillaceae</taxon>
        <taxon>Virgibacillus</taxon>
    </lineage>
</organism>
<comment type="caution">
    <text evidence="1">The sequence shown here is derived from an EMBL/GenBank/DDBJ whole genome shotgun (WGS) entry which is preliminary data.</text>
</comment>
<dbReference type="AlphaFoldDB" id="A0A024QI12"/>
<accession>A0A024QI12</accession>
<evidence type="ECO:0000313" key="1">
    <source>
        <dbReference type="EMBL" id="CDQ41835.1"/>
    </source>
</evidence>
<sequence>MNPKLFSNQAVNGFKALYGDVKNTVTGDGRPMTYAIRNKEARQAYDKLSPSERTSHKFNSGTISKKRAAALAGSAYIAGDAAYRTASGGSAYRNSKGQSDIVGIPMV</sequence>
<dbReference type="OrthoDB" id="9947041at2"/>
<reference evidence="1 2" key="1">
    <citation type="submission" date="2014-03" db="EMBL/GenBank/DDBJ databases">
        <authorList>
            <person name="Urmite Genomes U."/>
        </authorList>
    </citation>
    <scope>NUCLEOTIDE SEQUENCE [LARGE SCALE GENOMIC DNA]</scope>
    <source>
        <strain evidence="1 2">Vm-5</strain>
    </source>
</reference>
<protein>
    <submittedName>
        <fullName evidence="1">Uncharacterized protein</fullName>
    </submittedName>
</protein>
<name>A0A024QI12_9BACI</name>
<dbReference type="EMBL" id="CCDP010000003">
    <property type="protein sequence ID" value="CDQ41835.1"/>
    <property type="molecule type" value="Genomic_DNA"/>
</dbReference>
<reference evidence="2" key="2">
    <citation type="submission" date="2014-05" db="EMBL/GenBank/DDBJ databases">
        <title>Draft genome sequence of Virgibacillus massiliensis Vm-5.</title>
        <authorList>
            <person name="Khelaifia S."/>
            <person name="Croce O."/>
            <person name="Lagier J.C."/>
            <person name="Raoult D."/>
        </authorList>
    </citation>
    <scope>NUCLEOTIDE SEQUENCE [LARGE SCALE GENOMIC DNA]</scope>
    <source>
        <strain evidence="2">Vm-5</strain>
    </source>
</reference>